<organism evidence="2 3">
    <name type="scientific">Mycolicibacterium conceptionense</name>
    <dbReference type="NCBI Taxonomy" id="451644"/>
    <lineage>
        <taxon>Bacteria</taxon>
        <taxon>Bacillati</taxon>
        <taxon>Actinomycetota</taxon>
        <taxon>Actinomycetes</taxon>
        <taxon>Mycobacteriales</taxon>
        <taxon>Mycobacteriaceae</taxon>
        <taxon>Mycolicibacterium</taxon>
    </lineage>
</organism>
<name>A0A0U1DYG0_9MYCO</name>
<evidence type="ECO:0000256" key="1">
    <source>
        <dbReference type="SAM" id="MobiDB-lite"/>
    </source>
</evidence>
<gene>
    <name evidence="2" type="ORF">BN970_06853</name>
</gene>
<sequence length="134" mass="14630">MTHPDNATHDGPAWSATQEWLADLDRDPDDTGYSDESDYTPEGYDPSDEPDYDDPYDGDDGSSPTPDPEEIEDYELAPPAAPTVTAMTRPCRSSTTPTSTTPGTARTRPVLPKPQTTPQRLDSTNRWRSASSPS</sequence>
<reference evidence="2 3" key="1">
    <citation type="submission" date="2015-03" db="EMBL/GenBank/DDBJ databases">
        <authorList>
            <person name="Murphy D."/>
        </authorList>
    </citation>
    <scope>NUCLEOTIDE SEQUENCE [LARGE SCALE GENOMIC DNA]</scope>
    <source>
        <strain evidence="2 3">D16</strain>
    </source>
</reference>
<dbReference type="EMBL" id="CTEF01000009">
    <property type="protein sequence ID" value="CQD25055.1"/>
    <property type="molecule type" value="Genomic_DNA"/>
</dbReference>
<dbReference type="Proteomes" id="UP000182227">
    <property type="component" value="Unassembled WGS sequence"/>
</dbReference>
<dbReference type="AlphaFoldDB" id="A0A0U1DYG0"/>
<evidence type="ECO:0000313" key="3">
    <source>
        <dbReference type="Proteomes" id="UP000182227"/>
    </source>
</evidence>
<proteinExistence type="predicted"/>
<feature type="region of interest" description="Disordered" evidence="1">
    <location>
        <begin position="1"/>
        <end position="134"/>
    </location>
</feature>
<evidence type="ECO:0000313" key="2">
    <source>
        <dbReference type="EMBL" id="CQD25055.1"/>
    </source>
</evidence>
<feature type="compositionally biased region" description="Polar residues" evidence="1">
    <location>
        <begin position="114"/>
        <end position="134"/>
    </location>
</feature>
<protein>
    <submittedName>
        <fullName evidence="2">Uncharacterized protein</fullName>
    </submittedName>
</protein>
<accession>A0A0U1DYG0</accession>
<feature type="compositionally biased region" description="Low complexity" evidence="1">
    <location>
        <begin position="82"/>
        <end position="109"/>
    </location>
</feature>
<feature type="compositionally biased region" description="Acidic residues" evidence="1">
    <location>
        <begin position="26"/>
        <end position="60"/>
    </location>
</feature>